<organism evidence="2">
    <name type="scientific">uncultured Planctomycetota bacterium</name>
    <dbReference type="NCBI Taxonomy" id="120965"/>
    <lineage>
        <taxon>Bacteria</taxon>
        <taxon>Pseudomonadati</taxon>
        <taxon>Planctomycetota</taxon>
        <taxon>environmental samples</taxon>
    </lineage>
</organism>
<evidence type="ECO:0000256" key="1">
    <source>
        <dbReference type="SAM" id="MobiDB-lite"/>
    </source>
</evidence>
<proteinExistence type="predicted"/>
<accession>H5SCQ4</accession>
<feature type="compositionally biased region" description="Basic and acidic residues" evidence="1">
    <location>
        <begin position="54"/>
        <end position="63"/>
    </location>
</feature>
<protein>
    <submittedName>
        <fullName evidence="2">Uncharacterized protein</fullName>
    </submittedName>
</protein>
<dbReference type="AlphaFoldDB" id="H5SCQ4"/>
<evidence type="ECO:0000313" key="2">
    <source>
        <dbReference type="EMBL" id="BAL53940.1"/>
    </source>
</evidence>
<reference evidence="2" key="1">
    <citation type="journal article" date="2005" name="Environ. Microbiol.">
        <title>Genetic and functional properties of uncultivated thermophilic crenarchaeotes from a subsurface gold mine as revealed by analysis of genome fragments.</title>
        <authorList>
            <person name="Nunoura T."/>
            <person name="Hirayama H."/>
            <person name="Takami H."/>
            <person name="Oida H."/>
            <person name="Nishi S."/>
            <person name="Shimamura S."/>
            <person name="Suzuki Y."/>
            <person name="Inagaki F."/>
            <person name="Takai K."/>
            <person name="Nealson K.H."/>
            <person name="Horikoshi K."/>
        </authorList>
    </citation>
    <scope>NUCLEOTIDE SEQUENCE</scope>
</reference>
<dbReference type="EMBL" id="AP011672">
    <property type="protein sequence ID" value="BAL53940.1"/>
    <property type="molecule type" value="Genomic_DNA"/>
</dbReference>
<name>H5SCQ4_9BACT</name>
<gene>
    <name evidence="2" type="ORF">HGMM_F11F07C12</name>
</gene>
<feature type="region of interest" description="Disordered" evidence="1">
    <location>
        <begin position="1"/>
        <end position="69"/>
    </location>
</feature>
<sequence>MSEPIHLPPLTRYSGHSASSEHGQHPSRRRTPVSVSSPPSPPVDEDTPDIHASAAEKSDHPGKVVDIQA</sequence>
<reference evidence="2" key="2">
    <citation type="journal article" date="2012" name="PLoS ONE">
        <title>A Deeply Branching Thermophilic Bacterium with an Ancient Acetyl-CoA Pathway Dominates a Subsurface Ecosystem.</title>
        <authorList>
            <person name="Takami H."/>
            <person name="Noguchi H."/>
            <person name="Takaki Y."/>
            <person name="Uchiyama I."/>
            <person name="Toyoda A."/>
            <person name="Nishi S."/>
            <person name="Chee G.-J."/>
            <person name="Arai W."/>
            <person name="Nunoura T."/>
            <person name="Itoh T."/>
            <person name="Hattori M."/>
            <person name="Takai K."/>
        </authorList>
    </citation>
    <scope>NUCLEOTIDE SEQUENCE</scope>
</reference>